<comment type="caution">
    <text evidence="5">The sequence shown here is derived from an EMBL/GenBank/DDBJ whole genome shotgun (WGS) entry which is preliminary data.</text>
</comment>
<dbReference type="Gene3D" id="1.20.120.530">
    <property type="entry name" value="GntR ligand-binding domain-like"/>
    <property type="match status" value="1"/>
</dbReference>
<dbReference type="AlphaFoldDB" id="A0A1Q9AW99"/>
<dbReference type="InterPro" id="IPR000524">
    <property type="entry name" value="Tscrpt_reg_HTH_GntR"/>
</dbReference>
<evidence type="ECO:0000313" key="5">
    <source>
        <dbReference type="EMBL" id="OLP59689.1"/>
    </source>
</evidence>
<evidence type="ECO:0000256" key="3">
    <source>
        <dbReference type="ARBA" id="ARBA00023163"/>
    </source>
</evidence>
<protein>
    <recommendedName>
        <fullName evidence="4">HTH gntR-type domain-containing protein</fullName>
    </recommendedName>
</protein>
<evidence type="ECO:0000256" key="1">
    <source>
        <dbReference type="ARBA" id="ARBA00023015"/>
    </source>
</evidence>
<dbReference type="Gene3D" id="1.10.10.10">
    <property type="entry name" value="Winged helix-like DNA-binding domain superfamily/Winged helix DNA-binding domain"/>
    <property type="match status" value="1"/>
</dbReference>
<dbReference type="GO" id="GO:0003700">
    <property type="term" value="F:DNA-binding transcription factor activity"/>
    <property type="evidence" value="ECO:0007669"/>
    <property type="project" value="InterPro"/>
</dbReference>
<dbReference type="InterPro" id="IPR008920">
    <property type="entry name" value="TF_FadR/GntR_C"/>
</dbReference>
<sequence length="227" mass="26123">MTKQSEPPVDDETIHARIIDDIASGYFAGGARLKISELAERYQTSTNPVREALRILQGEGYVEFEPNKGAMVKRIDFNTVRDTYEVLRLIEPYFVGWFAEYATEQAISDLEAIQEKIEATTDMTRTVITPLDNAFHNRIADFHYNKRAAALWKSQRAALRVFTFRLPIGRSRHKAICEEHSALIAACRDHDPERATAVIRLHIDHAGQHLYEQIRMRDLQNEPQDRT</sequence>
<dbReference type="PANTHER" id="PTHR43537:SF5">
    <property type="entry name" value="UXU OPERON TRANSCRIPTIONAL REGULATOR"/>
    <property type="match status" value="1"/>
</dbReference>
<keyword evidence="2" id="KW-0238">DNA-binding</keyword>
<dbReference type="InterPro" id="IPR011711">
    <property type="entry name" value="GntR_C"/>
</dbReference>
<dbReference type="RefSeq" id="WP_075628004.1">
    <property type="nucleotide sequence ID" value="NZ_FOAM01000031.1"/>
</dbReference>
<evidence type="ECO:0000259" key="4">
    <source>
        <dbReference type="PROSITE" id="PS50949"/>
    </source>
</evidence>
<dbReference type="PROSITE" id="PS50949">
    <property type="entry name" value="HTH_GNTR"/>
    <property type="match status" value="1"/>
</dbReference>
<dbReference type="Pfam" id="PF07729">
    <property type="entry name" value="FCD"/>
    <property type="match status" value="1"/>
</dbReference>
<dbReference type="SMART" id="SM00345">
    <property type="entry name" value="HTH_GNTR"/>
    <property type="match status" value="1"/>
</dbReference>
<evidence type="ECO:0000256" key="2">
    <source>
        <dbReference type="ARBA" id="ARBA00023125"/>
    </source>
</evidence>
<evidence type="ECO:0000313" key="6">
    <source>
        <dbReference type="Proteomes" id="UP000186364"/>
    </source>
</evidence>
<accession>A0A1Q9AW99</accession>
<proteinExistence type="predicted"/>
<keyword evidence="6" id="KW-1185">Reference proteome</keyword>
<dbReference type="GO" id="GO:0003677">
    <property type="term" value="F:DNA binding"/>
    <property type="evidence" value="ECO:0007669"/>
    <property type="project" value="UniProtKB-KW"/>
</dbReference>
<dbReference type="EMBL" id="MKIP01000048">
    <property type="protein sequence ID" value="OLP59689.1"/>
    <property type="molecule type" value="Genomic_DNA"/>
</dbReference>
<dbReference type="InterPro" id="IPR036388">
    <property type="entry name" value="WH-like_DNA-bd_sf"/>
</dbReference>
<dbReference type="CDD" id="cd07377">
    <property type="entry name" value="WHTH_GntR"/>
    <property type="match status" value="1"/>
</dbReference>
<keyword evidence="3" id="KW-0804">Transcription</keyword>
<dbReference type="SUPFAM" id="SSF48008">
    <property type="entry name" value="GntR ligand-binding domain-like"/>
    <property type="match status" value="1"/>
</dbReference>
<dbReference type="Pfam" id="PF00392">
    <property type="entry name" value="GntR"/>
    <property type="match status" value="1"/>
</dbReference>
<organism evidence="5 6">
    <name type="scientific">Xaviernesmea oryzae</name>
    <dbReference type="NCBI Taxonomy" id="464029"/>
    <lineage>
        <taxon>Bacteria</taxon>
        <taxon>Pseudomonadati</taxon>
        <taxon>Pseudomonadota</taxon>
        <taxon>Alphaproteobacteria</taxon>
        <taxon>Hyphomicrobiales</taxon>
        <taxon>Rhizobiaceae</taxon>
        <taxon>Rhizobium/Agrobacterium group</taxon>
        <taxon>Xaviernesmea</taxon>
    </lineage>
</organism>
<dbReference type="Proteomes" id="UP000186364">
    <property type="component" value="Unassembled WGS sequence"/>
</dbReference>
<gene>
    <name evidence="5" type="ORF">BJF93_07280</name>
</gene>
<keyword evidence="1" id="KW-0805">Transcription regulation</keyword>
<feature type="domain" description="HTH gntR-type" evidence="4">
    <location>
        <begin position="8"/>
        <end position="75"/>
    </location>
</feature>
<reference evidence="5 6" key="1">
    <citation type="submission" date="2016-09" db="EMBL/GenBank/DDBJ databases">
        <title>Rhizobium sp. nov., a novel species isolated from the rice rhizosphere.</title>
        <authorList>
            <person name="Zhao J."/>
            <person name="Zhang X."/>
        </authorList>
    </citation>
    <scope>NUCLEOTIDE SEQUENCE [LARGE SCALE GENOMIC DNA]</scope>
    <source>
        <strain evidence="5 6">1.7048</strain>
    </source>
</reference>
<name>A0A1Q9AW99_9HYPH</name>
<dbReference type="SUPFAM" id="SSF46785">
    <property type="entry name" value="Winged helix' DNA-binding domain"/>
    <property type="match status" value="1"/>
</dbReference>
<dbReference type="SMART" id="SM00895">
    <property type="entry name" value="FCD"/>
    <property type="match status" value="1"/>
</dbReference>
<dbReference type="PANTHER" id="PTHR43537">
    <property type="entry name" value="TRANSCRIPTIONAL REGULATOR, GNTR FAMILY"/>
    <property type="match status" value="1"/>
</dbReference>
<dbReference type="InterPro" id="IPR036390">
    <property type="entry name" value="WH_DNA-bd_sf"/>
</dbReference>